<evidence type="ECO:0000256" key="2">
    <source>
        <dbReference type="ARBA" id="ARBA00022512"/>
    </source>
</evidence>
<keyword evidence="2" id="KW-0134">Cell wall</keyword>
<dbReference type="Pfam" id="PF00746">
    <property type="entry name" value="Gram_pos_anchor"/>
    <property type="match status" value="1"/>
</dbReference>
<keyword evidence="3" id="KW-0964">Secreted</keyword>
<feature type="transmembrane region" description="Helical" evidence="7">
    <location>
        <begin position="27"/>
        <end position="47"/>
    </location>
</feature>
<evidence type="ECO:0000256" key="1">
    <source>
        <dbReference type="ARBA" id="ARBA00004168"/>
    </source>
</evidence>
<dbReference type="Proteomes" id="UP000199159">
    <property type="component" value="Unassembled WGS sequence"/>
</dbReference>
<organism evidence="9 10">
    <name type="scientific">Litchfieldia salsa</name>
    <dbReference type="NCBI Taxonomy" id="930152"/>
    <lineage>
        <taxon>Bacteria</taxon>
        <taxon>Bacillati</taxon>
        <taxon>Bacillota</taxon>
        <taxon>Bacilli</taxon>
        <taxon>Bacillales</taxon>
        <taxon>Bacillaceae</taxon>
        <taxon>Litchfieldia</taxon>
    </lineage>
</organism>
<keyword evidence="7" id="KW-1133">Transmembrane helix</keyword>
<keyword evidence="10" id="KW-1185">Reference proteome</keyword>
<keyword evidence="7" id="KW-0472">Membrane</keyword>
<comment type="subcellular location">
    <subcellularLocation>
        <location evidence="1">Secreted</location>
        <location evidence="1">Cell wall</location>
        <topology evidence="1">Peptidoglycan-anchor</topology>
    </subcellularLocation>
</comment>
<sequence length="56" mass="5851">GGDNGTPGGDNKSPGKGNELPETATNLFNYLMVGLMLLVIGGVSLTVGRMRKFNLK</sequence>
<evidence type="ECO:0000256" key="3">
    <source>
        <dbReference type="ARBA" id="ARBA00022525"/>
    </source>
</evidence>
<feature type="domain" description="Gram-positive cocci surface proteins LPxTG" evidence="8">
    <location>
        <begin position="13"/>
        <end position="52"/>
    </location>
</feature>
<evidence type="ECO:0000256" key="6">
    <source>
        <dbReference type="SAM" id="MobiDB-lite"/>
    </source>
</evidence>
<reference evidence="10" key="1">
    <citation type="submission" date="2016-10" db="EMBL/GenBank/DDBJ databases">
        <authorList>
            <person name="Varghese N."/>
            <person name="Submissions S."/>
        </authorList>
    </citation>
    <scope>NUCLEOTIDE SEQUENCE [LARGE SCALE GENOMIC DNA]</scope>
    <source>
        <strain evidence="10">IBRC-M10078</strain>
    </source>
</reference>
<feature type="region of interest" description="Disordered" evidence="6">
    <location>
        <begin position="1"/>
        <end position="21"/>
    </location>
</feature>
<evidence type="ECO:0000313" key="10">
    <source>
        <dbReference type="Proteomes" id="UP000199159"/>
    </source>
</evidence>
<dbReference type="STRING" id="930152.SAMN05216565_11036"/>
<dbReference type="RefSeq" id="WP_139163120.1">
    <property type="nucleotide sequence ID" value="NZ_FNJU01000010.1"/>
</dbReference>
<accession>A0A1H0WB36</accession>
<dbReference type="InterPro" id="IPR019931">
    <property type="entry name" value="LPXTG_anchor"/>
</dbReference>
<keyword evidence="7" id="KW-0812">Transmembrane</keyword>
<keyword evidence="5" id="KW-0572">Peptidoglycan-anchor</keyword>
<proteinExistence type="predicted"/>
<dbReference type="NCBIfam" id="TIGR01167">
    <property type="entry name" value="LPXTG_anchor"/>
    <property type="match status" value="1"/>
</dbReference>
<protein>
    <submittedName>
        <fullName evidence="9">Chitinase</fullName>
    </submittedName>
</protein>
<evidence type="ECO:0000313" key="9">
    <source>
        <dbReference type="EMBL" id="SDP87763.1"/>
    </source>
</evidence>
<gene>
    <name evidence="9" type="ORF">SAMN05216565_11036</name>
</gene>
<evidence type="ECO:0000259" key="8">
    <source>
        <dbReference type="Pfam" id="PF00746"/>
    </source>
</evidence>
<dbReference type="EMBL" id="FNJU01000010">
    <property type="protein sequence ID" value="SDP87763.1"/>
    <property type="molecule type" value="Genomic_DNA"/>
</dbReference>
<dbReference type="AlphaFoldDB" id="A0A1H0WB36"/>
<evidence type="ECO:0000256" key="7">
    <source>
        <dbReference type="SAM" id="Phobius"/>
    </source>
</evidence>
<feature type="non-terminal residue" evidence="9">
    <location>
        <position position="1"/>
    </location>
</feature>
<name>A0A1H0WB36_9BACI</name>
<keyword evidence="4" id="KW-0732">Signal</keyword>
<evidence type="ECO:0000256" key="5">
    <source>
        <dbReference type="ARBA" id="ARBA00023088"/>
    </source>
</evidence>
<evidence type="ECO:0000256" key="4">
    <source>
        <dbReference type="ARBA" id="ARBA00022729"/>
    </source>
</evidence>